<sequence length="32" mass="3618">MLLPSQSMIGCSGLLKRSLVMLLVKNIPNFQW</sequence>
<evidence type="ECO:0000313" key="1">
    <source>
        <dbReference type="EMBL" id="KAJ7008806.1"/>
    </source>
</evidence>
<organism evidence="1 2">
    <name type="scientific">Populus alba x Populus x berolinensis</name>
    <dbReference type="NCBI Taxonomy" id="444605"/>
    <lineage>
        <taxon>Eukaryota</taxon>
        <taxon>Viridiplantae</taxon>
        <taxon>Streptophyta</taxon>
        <taxon>Embryophyta</taxon>
        <taxon>Tracheophyta</taxon>
        <taxon>Spermatophyta</taxon>
        <taxon>Magnoliopsida</taxon>
        <taxon>eudicotyledons</taxon>
        <taxon>Gunneridae</taxon>
        <taxon>Pentapetalae</taxon>
        <taxon>rosids</taxon>
        <taxon>fabids</taxon>
        <taxon>Malpighiales</taxon>
        <taxon>Salicaceae</taxon>
        <taxon>Saliceae</taxon>
        <taxon>Populus</taxon>
    </lineage>
</organism>
<name>A0AAD6RHG9_9ROSI</name>
<evidence type="ECO:0000313" key="2">
    <source>
        <dbReference type="Proteomes" id="UP001164929"/>
    </source>
</evidence>
<keyword evidence="2" id="KW-1185">Reference proteome</keyword>
<reference evidence="1" key="1">
    <citation type="journal article" date="2023" name="Mol. Ecol. Resour.">
        <title>Chromosome-level genome assembly of a triploid poplar Populus alba 'Berolinensis'.</title>
        <authorList>
            <person name="Chen S."/>
            <person name="Yu Y."/>
            <person name="Wang X."/>
            <person name="Wang S."/>
            <person name="Zhang T."/>
            <person name="Zhou Y."/>
            <person name="He R."/>
            <person name="Meng N."/>
            <person name="Wang Y."/>
            <person name="Liu W."/>
            <person name="Liu Z."/>
            <person name="Liu J."/>
            <person name="Guo Q."/>
            <person name="Huang H."/>
            <person name="Sederoff R.R."/>
            <person name="Wang G."/>
            <person name="Qu G."/>
            <person name="Chen S."/>
        </authorList>
    </citation>
    <scope>NUCLEOTIDE SEQUENCE</scope>
    <source>
        <strain evidence="1">SC-2020</strain>
    </source>
</reference>
<dbReference type="AlphaFoldDB" id="A0AAD6RHG9"/>
<comment type="caution">
    <text evidence="1">The sequence shown here is derived from an EMBL/GenBank/DDBJ whole genome shotgun (WGS) entry which is preliminary data.</text>
</comment>
<accession>A0AAD6RHG9</accession>
<dbReference type="EMBL" id="JAQIZT010000002">
    <property type="protein sequence ID" value="KAJ7008806.1"/>
    <property type="molecule type" value="Genomic_DNA"/>
</dbReference>
<gene>
    <name evidence="1" type="ORF">NC653_007463</name>
</gene>
<proteinExistence type="predicted"/>
<protein>
    <submittedName>
        <fullName evidence="1">Uncharacterized protein</fullName>
    </submittedName>
</protein>
<dbReference type="Proteomes" id="UP001164929">
    <property type="component" value="Chromosome 2"/>
</dbReference>